<gene>
    <name evidence="2" type="ORF">SAMN05192570_1215</name>
</gene>
<evidence type="ECO:0000313" key="3">
    <source>
        <dbReference type="Proteomes" id="UP000198788"/>
    </source>
</evidence>
<evidence type="ECO:0000256" key="1">
    <source>
        <dbReference type="SAM" id="Phobius"/>
    </source>
</evidence>
<dbReference type="Proteomes" id="UP000198788">
    <property type="component" value="Unassembled WGS sequence"/>
</dbReference>
<keyword evidence="1" id="KW-0472">Membrane</keyword>
<proteinExistence type="predicted"/>
<protein>
    <submittedName>
        <fullName evidence="2">Uncharacterized protein</fullName>
    </submittedName>
</protein>
<dbReference type="EMBL" id="FOZV01000002">
    <property type="protein sequence ID" value="SFS42818.1"/>
    <property type="molecule type" value="Genomic_DNA"/>
</dbReference>
<sequence>MPPLAEALIHLIVAAVWIAGGLAVLTRLPNREP</sequence>
<name>A0A1I6PRV3_9CAUL</name>
<evidence type="ECO:0000313" key="2">
    <source>
        <dbReference type="EMBL" id="SFS42818.1"/>
    </source>
</evidence>
<keyword evidence="3" id="KW-1185">Reference proteome</keyword>
<accession>A0A1I6PRV3</accession>
<feature type="transmembrane region" description="Helical" evidence="1">
    <location>
        <begin position="7"/>
        <end position="28"/>
    </location>
</feature>
<organism evidence="2 3">
    <name type="scientific">Brevundimonas viscosa</name>
    <dbReference type="NCBI Taxonomy" id="871741"/>
    <lineage>
        <taxon>Bacteria</taxon>
        <taxon>Pseudomonadati</taxon>
        <taxon>Pseudomonadota</taxon>
        <taxon>Alphaproteobacteria</taxon>
        <taxon>Caulobacterales</taxon>
        <taxon>Caulobacteraceae</taxon>
        <taxon>Brevundimonas</taxon>
    </lineage>
</organism>
<keyword evidence="1" id="KW-0812">Transmembrane</keyword>
<keyword evidence="1" id="KW-1133">Transmembrane helix</keyword>
<dbReference type="AlphaFoldDB" id="A0A1I6PRV3"/>
<reference evidence="3" key="1">
    <citation type="submission" date="2016-10" db="EMBL/GenBank/DDBJ databases">
        <authorList>
            <person name="Varghese N."/>
            <person name="Submissions S."/>
        </authorList>
    </citation>
    <scope>NUCLEOTIDE SEQUENCE [LARGE SCALE GENOMIC DNA]</scope>
    <source>
        <strain evidence="3">CGMCC 1.10683</strain>
    </source>
</reference>